<dbReference type="AlphaFoldDB" id="A0A1M6C0A5"/>
<organism evidence="2 3">
    <name type="scientific">Wenxinia saemankumensis</name>
    <dbReference type="NCBI Taxonomy" id="1447782"/>
    <lineage>
        <taxon>Bacteria</taxon>
        <taxon>Pseudomonadati</taxon>
        <taxon>Pseudomonadota</taxon>
        <taxon>Alphaproteobacteria</taxon>
        <taxon>Rhodobacterales</taxon>
        <taxon>Roseobacteraceae</taxon>
        <taxon>Wenxinia</taxon>
    </lineage>
</organism>
<dbReference type="OrthoDB" id="269771at2"/>
<dbReference type="Proteomes" id="UP000184292">
    <property type="component" value="Unassembled WGS sequence"/>
</dbReference>
<accession>A0A1M6C0A5</accession>
<protein>
    <submittedName>
        <fullName evidence="2">Uncharacterized protein</fullName>
    </submittedName>
</protein>
<dbReference type="RefSeq" id="WP_073326667.1">
    <property type="nucleotide sequence ID" value="NZ_FQYO01000002.1"/>
</dbReference>
<feature type="transmembrane region" description="Helical" evidence="1">
    <location>
        <begin position="130"/>
        <end position="148"/>
    </location>
</feature>
<keyword evidence="1" id="KW-0472">Membrane</keyword>
<reference evidence="2 3" key="1">
    <citation type="submission" date="2016-11" db="EMBL/GenBank/DDBJ databases">
        <authorList>
            <person name="Jaros S."/>
            <person name="Januszkiewicz K."/>
            <person name="Wedrychowicz H."/>
        </authorList>
    </citation>
    <scope>NUCLEOTIDE SEQUENCE [LARGE SCALE GENOMIC DNA]</scope>
    <source>
        <strain evidence="2 3">DSM 100565</strain>
    </source>
</reference>
<keyword evidence="3" id="KW-1185">Reference proteome</keyword>
<name>A0A1M6C0A5_9RHOB</name>
<dbReference type="EMBL" id="FQYO01000002">
    <property type="protein sequence ID" value="SHI54301.1"/>
    <property type="molecule type" value="Genomic_DNA"/>
</dbReference>
<feature type="transmembrane region" description="Helical" evidence="1">
    <location>
        <begin position="86"/>
        <end position="110"/>
    </location>
</feature>
<keyword evidence="1" id="KW-1133">Transmembrane helix</keyword>
<proteinExistence type="predicted"/>
<evidence type="ECO:0000256" key="1">
    <source>
        <dbReference type="SAM" id="Phobius"/>
    </source>
</evidence>
<gene>
    <name evidence="2" type="ORF">SAMN05444417_0934</name>
</gene>
<sequence>MRAAILVTSAVALWVAIAIGLQGTSAIAREGGAVELASALVLLAALLLWLARGGGSAAAILIAALAAREFDLDKAPFERGILGTGLYIGAAPFWQKAIGLAVIGLLVWALTRWAQAGMRPFVTALRRGRIWALLLAGGVALAALAKSLDGIARKVAPLGVDLGSRTVEIARLAEESLELVFALSVLWTVALVQRGWRRDGSAPA</sequence>
<feature type="transmembrane region" description="Helical" evidence="1">
    <location>
        <begin position="36"/>
        <end position="65"/>
    </location>
</feature>
<evidence type="ECO:0000313" key="2">
    <source>
        <dbReference type="EMBL" id="SHI54301.1"/>
    </source>
</evidence>
<dbReference type="STRING" id="1447782.SAMN05444417_0934"/>
<evidence type="ECO:0000313" key="3">
    <source>
        <dbReference type="Proteomes" id="UP000184292"/>
    </source>
</evidence>
<keyword evidence="1" id="KW-0812">Transmembrane</keyword>